<protein>
    <submittedName>
        <fullName evidence="5">Serpin B10</fullName>
    </submittedName>
</protein>
<keyword evidence="6" id="KW-1185">Reference proteome</keyword>
<evidence type="ECO:0000256" key="1">
    <source>
        <dbReference type="ARBA" id="ARBA00022690"/>
    </source>
</evidence>
<reference evidence="5 6" key="1">
    <citation type="submission" date="2015-09" db="EMBL/GenBank/DDBJ databases">
        <title>Trachymyrmex zeteki WGS genome.</title>
        <authorList>
            <person name="Nygaard S."/>
            <person name="Hu H."/>
            <person name="Boomsma J."/>
            <person name="Zhang G."/>
        </authorList>
    </citation>
    <scope>NUCLEOTIDE SEQUENCE [LARGE SCALE GENOMIC DNA]</scope>
    <source>
        <strain evidence="5">Tzet28-1</strain>
        <tissue evidence="5">Whole body</tissue>
    </source>
</reference>
<organism evidence="5 6">
    <name type="scientific">Mycetomoellerius zeteki</name>
    <dbReference type="NCBI Taxonomy" id="64791"/>
    <lineage>
        <taxon>Eukaryota</taxon>
        <taxon>Metazoa</taxon>
        <taxon>Ecdysozoa</taxon>
        <taxon>Arthropoda</taxon>
        <taxon>Hexapoda</taxon>
        <taxon>Insecta</taxon>
        <taxon>Pterygota</taxon>
        <taxon>Neoptera</taxon>
        <taxon>Endopterygota</taxon>
        <taxon>Hymenoptera</taxon>
        <taxon>Apocrita</taxon>
        <taxon>Aculeata</taxon>
        <taxon>Formicoidea</taxon>
        <taxon>Formicidae</taxon>
        <taxon>Myrmicinae</taxon>
        <taxon>Mycetomoellerius</taxon>
    </lineage>
</organism>
<feature type="non-terminal residue" evidence="5">
    <location>
        <position position="1"/>
    </location>
</feature>
<dbReference type="Gene3D" id="3.30.497.10">
    <property type="entry name" value="Antithrombin, subunit I, domain 2"/>
    <property type="match status" value="2"/>
</dbReference>
<evidence type="ECO:0000259" key="4">
    <source>
        <dbReference type="SMART" id="SM00093"/>
    </source>
</evidence>
<evidence type="ECO:0000313" key="6">
    <source>
        <dbReference type="Proteomes" id="UP000075809"/>
    </source>
</evidence>
<dbReference type="SUPFAM" id="SSF56574">
    <property type="entry name" value="Serpins"/>
    <property type="match status" value="1"/>
</dbReference>
<accession>A0A151X0Y6</accession>
<dbReference type="GO" id="GO:0005615">
    <property type="term" value="C:extracellular space"/>
    <property type="evidence" value="ECO:0007669"/>
    <property type="project" value="InterPro"/>
</dbReference>
<dbReference type="InterPro" id="IPR023796">
    <property type="entry name" value="Serpin_dom"/>
</dbReference>
<dbReference type="InterPro" id="IPR042178">
    <property type="entry name" value="Serpin_sf_1"/>
</dbReference>
<dbReference type="SMART" id="SM00093">
    <property type="entry name" value="SERPIN"/>
    <property type="match status" value="1"/>
</dbReference>
<dbReference type="Proteomes" id="UP000075809">
    <property type="component" value="Unassembled WGS sequence"/>
</dbReference>
<name>A0A151X0Y6_9HYME</name>
<evidence type="ECO:0000256" key="2">
    <source>
        <dbReference type="ARBA" id="ARBA00022900"/>
    </source>
</evidence>
<dbReference type="Pfam" id="PF00079">
    <property type="entry name" value="Serpin"/>
    <property type="match status" value="1"/>
</dbReference>
<sequence length="405" mass="46789">KMLTDICFKFALESLKKCMLMEPKESIFFSPNLIYQNLMCVYFAANGDIENSLRQILYIPDNISKNDFELRYKSECDQLCYRINGPSYICKTYSLFYINDIHILRQKAFELFMSGHQIIKNTKFDHDTGNTINFINAVVKSVTQGCIRNLLPPKSIDSNTDVLLIKSIYLEGQLNFDSDIESDNSNCKNTNNDRNFKNIFGKSEQLNAYITELPLDQNNISVFFLNPLHYLECDENCSVKNDTVIQLIERLLTEEGCQILRKLLDDGVQKQSYIFPTFEFEQDMRICELLEMLGVRDLTPFGSEEVDLSGFTFQSNVKLGNAVHRVNIKMQGDSIIAAASNALFTNNFWRHFRIKCIMDVPFPCICLIYDRSRRNILFCGVLFSKVDESRVADTSECKIRKHTLV</sequence>
<keyword evidence="1" id="KW-0646">Protease inhibitor</keyword>
<dbReference type="GO" id="GO:0004867">
    <property type="term" value="F:serine-type endopeptidase inhibitor activity"/>
    <property type="evidence" value="ECO:0007669"/>
    <property type="project" value="UniProtKB-KW"/>
</dbReference>
<keyword evidence="2" id="KW-0722">Serine protease inhibitor</keyword>
<dbReference type="PANTHER" id="PTHR11461">
    <property type="entry name" value="SERINE PROTEASE INHIBITOR, SERPIN"/>
    <property type="match status" value="1"/>
</dbReference>
<feature type="domain" description="Serpin" evidence="4">
    <location>
        <begin position="12"/>
        <end position="385"/>
    </location>
</feature>
<dbReference type="PANTHER" id="PTHR11461:SF278">
    <property type="entry name" value="SERINE PROTEASE INHIBITOR 88EA"/>
    <property type="match status" value="1"/>
</dbReference>
<evidence type="ECO:0000313" key="5">
    <source>
        <dbReference type="EMBL" id="KYQ54009.1"/>
    </source>
</evidence>
<comment type="similarity">
    <text evidence="3">Belongs to the serpin family.</text>
</comment>
<dbReference type="AlphaFoldDB" id="A0A151X0Y6"/>
<proteinExistence type="inferred from homology"/>
<gene>
    <name evidence="5" type="ORF">ALC60_07085</name>
</gene>
<dbReference type="InterPro" id="IPR000215">
    <property type="entry name" value="Serpin_fam"/>
</dbReference>
<evidence type="ECO:0000256" key="3">
    <source>
        <dbReference type="RuleBase" id="RU000411"/>
    </source>
</evidence>
<dbReference type="STRING" id="64791.A0A151X0Y6"/>
<dbReference type="EMBL" id="KQ982601">
    <property type="protein sequence ID" value="KYQ54009.1"/>
    <property type="molecule type" value="Genomic_DNA"/>
</dbReference>
<dbReference type="InterPro" id="IPR036186">
    <property type="entry name" value="Serpin_sf"/>
</dbReference>